<reference evidence="2" key="1">
    <citation type="journal article" date="2019" name="Int. J. Syst. Evol. Microbiol.">
        <title>The Global Catalogue of Microorganisms (GCM) 10K type strain sequencing project: providing services to taxonomists for standard genome sequencing and annotation.</title>
        <authorList>
            <consortium name="The Broad Institute Genomics Platform"/>
            <consortium name="The Broad Institute Genome Sequencing Center for Infectious Disease"/>
            <person name="Wu L."/>
            <person name="Ma J."/>
        </authorList>
    </citation>
    <scope>NUCLEOTIDE SEQUENCE [LARGE SCALE GENOMIC DNA]</scope>
    <source>
        <strain evidence="2">JCM 17687</strain>
    </source>
</reference>
<accession>A0ABP9JH01</accession>
<comment type="caution">
    <text evidence="1">The sequence shown here is derived from an EMBL/GenBank/DDBJ whole genome shotgun (WGS) entry which is preliminary data.</text>
</comment>
<organism evidence="1 2">
    <name type="scientific">Terrabacter aeriphilus</name>
    <dbReference type="NCBI Taxonomy" id="515662"/>
    <lineage>
        <taxon>Bacteria</taxon>
        <taxon>Bacillati</taxon>
        <taxon>Actinomycetota</taxon>
        <taxon>Actinomycetes</taxon>
        <taxon>Micrococcales</taxon>
        <taxon>Intrasporangiaceae</taxon>
        <taxon>Terrabacter</taxon>
    </lineage>
</organism>
<keyword evidence="2" id="KW-1185">Reference proteome</keyword>
<gene>
    <name evidence="1" type="ORF">GCM10023258_30440</name>
</gene>
<evidence type="ECO:0000313" key="1">
    <source>
        <dbReference type="EMBL" id="GAA5031869.1"/>
    </source>
</evidence>
<sequence length="152" mass="16838">MSLVCSPIQGHRDDVYRTSQSWVFQPDGLSVEVAKLDNELLMKARSLVLHWDRASKGRHDTRPRLVVIRSFSAGHDMAVSDEKRATLAILHEEAGCATCYLSRGAQALDELRAVVGDLHDVRAHAVHAVIPHHGASVVEAGSFTKWCSNERF</sequence>
<dbReference type="EMBL" id="BAABIW010000018">
    <property type="protein sequence ID" value="GAA5031869.1"/>
    <property type="molecule type" value="Genomic_DNA"/>
</dbReference>
<protein>
    <submittedName>
        <fullName evidence="1">Uncharacterized protein</fullName>
    </submittedName>
</protein>
<proteinExistence type="predicted"/>
<name>A0ABP9JH01_9MICO</name>
<evidence type="ECO:0000313" key="2">
    <source>
        <dbReference type="Proteomes" id="UP001500427"/>
    </source>
</evidence>
<dbReference type="Proteomes" id="UP001500427">
    <property type="component" value="Unassembled WGS sequence"/>
</dbReference>